<protein>
    <submittedName>
        <fullName evidence="5">Cytochrome c family protein</fullName>
    </submittedName>
</protein>
<gene>
    <name evidence="5" type="ORF">MTBBW1_1200033</name>
</gene>
<dbReference type="Pfam" id="PF11783">
    <property type="entry name" value="Cytochrome_cB"/>
    <property type="match status" value="1"/>
</dbReference>
<keyword evidence="1" id="KW-0732">Signal</keyword>
<sequence length="565" mass="62950">MTKIQTAQKSITAGLIKFLCSLIIIVLMLVPQTIKASSNTEETIDAPGRTLARQAVKREKRWITTDHSKHEALKKDFMSGDEITEACLSCHSEASTQFHKTIHWTWLASGEPQTDSEKTDSEKKDKTDRNYGKAGYSVNNFCISANNMQDKACLKCHTGWNGKTGKVNCLKCHGSEQFNYTEAFTDIKAFAEESKDDPSVLEIMKEIQGEVKAAVEKITLPQRDNCGQCHFKGGGGDGVKHGDLDTSLMKPNKRLDVHMGIDGKNFTCTRCHTTTNHNIAGRIYTNPAVESSKSLLEDDLAPKITCVSCHSETPHKTASKMNDHTDRVACQSCHIPDFARVNPTKMSWNWSKAGDLKDGKPYDIIGDLGKETYKSIKGEMTWEKNVKPVYFWSNGTQTSTTAVDIIDPSTVVKVSQPVGSVNDRDSRIYPFKLHKGKQPYDKVNKTLLTPLLSGPKGYWTTFNWDESLTIGSEMLGLPFSGEFDFVESTYVFPITHMVAPKDMALNCTECHTRETGRLESLAEFYMPGRDRFKLIDSLGWLVVLGSLAGVSLHGLGRFFTRNGKK</sequence>
<evidence type="ECO:0000256" key="2">
    <source>
        <dbReference type="SAM" id="MobiDB-lite"/>
    </source>
</evidence>
<dbReference type="InterPro" id="IPR051829">
    <property type="entry name" value="Multiheme_Cytochr_ET"/>
</dbReference>
<feature type="region of interest" description="Disordered" evidence="2">
    <location>
        <begin position="109"/>
        <end position="129"/>
    </location>
</feature>
<dbReference type="InterPro" id="IPR036280">
    <property type="entry name" value="Multihaem_cyt_sf"/>
</dbReference>
<accession>A0A1W1H6F9</accession>
<evidence type="ECO:0000313" key="6">
    <source>
        <dbReference type="Proteomes" id="UP000191931"/>
    </source>
</evidence>
<dbReference type="STRING" id="1246637.MTBBW1_1200033"/>
<evidence type="ECO:0000256" key="1">
    <source>
        <dbReference type="ARBA" id="ARBA00022729"/>
    </source>
</evidence>
<dbReference type="GO" id="GO:0016491">
    <property type="term" value="F:oxidoreductase activity"/>
    <property type="evidence" value="ECO:0007669"/>
    <property type="project" value="TreeGrafter"/>
</dbReference>
<keyword evidence="6" id="KW-1185">Reference proteome</keyword>
<dbReference type="RefSeq" id="WP_080804345.1">
    <property type="nucleotide sequence ID" value="NZ_LT828546.1"/>
</dbReference>
<dbReference type="EMBL" id="FWEV01000025">
    <property type="protein sequence ID" value="SLM27958.1"/>
    <property type="molecule type" value="Genomic_DNA"/>
</dbReference>
<dbReference type="NCBIfam" id="TIGR04315">
    <property type="entry name" value="octaheme_Shew"/>
    <property type="match status" value="1"/>
</dbReference>
<evidence type="ECO:0000259" key="4">
    <source>
        <dbReference type="Pfam" id="PF22113"/>
    </source>
</evidence>
<feature type="domain" description="Outer membrane cytochrome MtrC/MtrF-like" evidence="4">
    <location>
        <begin position="148"/>
        <end position="315"/>
    </location>
</feature>
<keyword evidence="3" id="KW-0472">Membrane</keyword>
<dbReference type="PANTHER" id="PTHR35038">
    <property type="entry name" value="DISSIMILATORY SULFITE REDUCTASE SIRA"/>
    <property type="match status" value="1"/>
</dbReference>
<dbReference type="Gene3D" id="3.90.10.10">
    <property type="entry name" value="Cytochrome C3"/>
    <property type="match status" value="2"/>
</dbReference>
<keyword evidence="3" id="KW-1133">Transmembrane helix</keyword>
<evidence type="ECO:0000313" key="5">
    <source>
        <dbReference type="EMBL" id="SLM27958.1"/>
    </source>
</evidence>
<dbReference type="PANTHER" id="PTHR35038:SF5">
    <property type="entry name" value="CYTOCHROME C-TYPE PROTEIN NRFB"/>
    <property type="match status" value="1"/>
</dbReference>
<feature type="transmembrane region" description="Helical" evidence="3">
    <location>
        <begin position="12"/>
        <end position="30"/>
    </location>
</feature>
<name>A0A1W1H6F9_9BACT</name>
<dbReference type="PIRSF" id="PIRSF039014">
    <property type="entry name" value="OTR_cyc"/>
    <property type="match status" value="1"/>
</dbReference>
<evidence type="ECO:0000256" key="3">
    <source>
        <dbReference type="SAM" id="Phobius"/>
    </source>
</evidence>
<organism evidence="5 6">
    <name type="scientific">Desulfamplus magnetovallimortis</name>
    <dbReference type="NCBI Taxonomy" id="1246637"/>
    <lineage>
        <taxon>Bacteria</taxon>
        <taxon>Pseudomonadati</taxon>
        <taxon>Thermodesulfobacteriota</taxon>
        <taxon>Desulfobacteria</taxon>
        <taxon>Desulfobacterales</taxon>
        <taxon>Desulfobacteraceae</taxon>
        <taxon>Desulfamplus</taxon>
    </lineage>
</organism>
<dbReference type="Pfam" id="PF22113">
    <property type="entry name" value="Mtrc-MtrF_II-IV_dom"/>
    <property type="match status" value="1"/>
</dbReference>
<dbReference type="SUPFAM" id="SSF48695">
    <property type="entry name" value="Multiheme cytochromes"/>
    <property type="match status" value="1"/>
</dbReference>
<feature type="transmembrane region" description="Helical" evidence="3">
    <location>
        <begin position="538"/>
        <end position="559"/>
    </location>
</feature>
<dbReference type="AlphaFoldDB" id="A0A1W1H6F9"/>
<dbReference type="Proteomes" id="UP000191931">
    <property type="component" value="Unassembled WGS sequence"/>
</dbReference>
<dbReference type="InterPro" id="IPR054337">
    <property type="entry name" value="Mtrc-MtrF-like_dom_II/IV"/>
</dbReference>
<feature type="compositionally biased region" description="Basic and acidic residues" evidence="2">
    <location>
        <begin position="115"/>
        <end position="129"/>
    </location>
</feature>
<proteinExistence type="predicted"/>
<dbReference type="InterPro" id="IPR024673">
    <property type="entry name" value="Octahem_Cyt_c"/>
</dbReference>
<keyword evidence="3" id="KW-0812">Transmembrane</keyword>
<reference evidence="5 6" key="1">
    <citation type="submission" date="2017-03" db="EMBL/GenBank/DDBJ databases">
        <authorList>
            <person name="Afonso C.L."/>
            <person name="Miller P.J."/>
            <person name="Scott M.A."/>
            <person name="Spackman E."/>
            <person name="Goraichik I."/>
            <person name="Dimitrov K.M."/>
            <person name="Suarez D.L."/>
            <person name="Swayne D.E."/>
        </authorList>
    </citation>
    <scope>NUCLEOTIDE SEQUENCE [LARGE SCALE GENOMIC DNA]</scope>
    <source>
        <strain evidence="5">PRJEB14757</strain>
    </source>
</reference>